<dbReference type="AlphaFoldDB" id="A0A9Q0BUT7"/>
<evidence type="ECO:0000256" key="1">
    <source>
        <dbReference type="SAM" id="MobiDB-lite"/>
    </source>
</evidence>
<proteinExistence type="predicted"/>
<evidence type="ECO:0000313" key="2">
    <source>
        <dbReference type="EMBL" id="KAI8045006.1"/>
    </source>
</evidence>
<sequence>MSRDEARSGPSGQAIFDRRLKPHNRFTRARTDRFHFVDSPTLHYHHYHHDHHDHHQLHTTAAAAAAA</sequence>
<dbReference type="EMBL" id="JAMKOV010000001">
    <property type="protein sequence ID" value="KAI8045006.1"/>
    <property type="molecule type" value="Genomic_DNA"/>
</dbReference>
<dbReference type="Proteomes" id="UP001059596">
    <property type="component" value="Chromosome 3R"/>
</dbReference>
<protein>
    <submittedName>
        <fullName evidence="2">Uncharacterized protein</fullName>
    </submittedName>
</protein>
<feature type="compositionally biased region" description="Low complexity" evidence="1">
    <location>
        <begin position="58"/>
        <end position="67"/>
    </location>
</feature>
<organism evidence="2 3">
    <name type="scientific">Drosophila gunungcola</name>
    <name type="common">fruit fly</name>
    <dbReference type="NCBI Taxonomy" id="103775"/>
    <lineage>
        <taxon>Eukaryota</taxon>
        <taxon>Metazoa</taxon>
        <taxon>Ecdysozoa</taxon>
        <taxon>Arthropoda</taxon>
        <taxon>Hexapoda</taxon>
        <taxon>Insecta</taxon>
        <taxon>Pterygota</taxon>
        <taxon>Neoptera</taxon>
        <taxon>Endopterygota</taxon>
        <taxon>Diptera</taxon>
        <taxon>Brachycera</taxon>
        <taxon>Muscomorpha</taxon>
        <taxon>Ephydroidea</taxon>
        <taxon>Drosophilidae</taxon>
        <taxon>Drosophila</taxon>
        <taxon>Sophophora</taxon>
    </lineage>
</organism>
<keyword evidence="3" id="KW-1185">Reference proteome</keyword>
<name>A0A9Q0BUT7_9MUSC</name>
<evidence type="ECO:0000313" key="3">
    <source>
        <dbReference type="Proteomes" id="UP001059596"/>
    </source>
</evidence>
<gene>
    <name evidence="2" type="ORF">M5D96_001183</name>
</gene>
<reference evidence="2" key="1">
    <citation type="journal article" date="2023" name="Genome Biol. Evol.">
        <title>Long-read-based Genome Assembly of Drosophila gunungcola Reveals Fewer Chemosensory Genes in Flower-breeding Species.</title>
        <authorList>
            <person name="Negi A."/>
            <person name="Liao B.Y."/>
            <person name="Yeh S.D."/>
        </authorList>
    </citation>
    <scope>NUCLEOTIDE SEQUENCE</scope>
    <source>
        <strain evidence="2">Sukarami</strain>
    </source>
</reference>
<feature type="region of interest" description="Disordered" evidence="1">
    <location>
        <begin position="48"/>
        <end position="67"/>
    </location>
</feature>
<feature type="compositionally biased region" description="Basic residues" evidence="1">
    <location>
        <begin position="48"/>
        <end position="57"/>
    </location>
</feature>
<comment type="caution">
    <text evidence="2">The sequence shown here is derived from an EMBL/GenBank/DDBJ whole genome shotgun (WGS) entry which is preliminary data.</text>
</comment>
<accession>A0A9Q0BUT7</accession>